<protein>
    <recommendedName>
        <fullName evidence="5">Transcription factor domain-containing protein</fullName>
    </recommendedName>
</protein>
<evidence type="ECO:0000256" key="2">
    <source>
        <dbReference type="SAM" id="SignalP"/>
    </source>
</evidence>
<evidence type="ECO:0000256" key="1">
    <source>
        <dbReference type="SAM" id="MobiDB-lite"/>
    </source>
</evidence>
<feature type="compositionally biased region" description="Low complexity" evidence="1">
    <location>
        <begin position="145"/>
        <end position="159"/>
    </location>
</feature>
<dbReference type="Proteomes" id="UP001174691">
    <property type="component" value="Unassembled WGS sequence"/>
</dbReference>
<feature type="chain" id="PRO_5041351048" description="Transcription factor domain-containing protein" evidence="2">
    <location>
        <begin position="19"/>
        <end position="830"/>
    </location>
</feature>
<name>A0AA38RST5_9PEZI</name>
<organism evidence="3 4">
    <name type="scientific">Coniochaeta hoffmannii</name>
    <dbReference type="NCBI Taxonomy" id="91930"/>
    <lineage>
        <taxon>Eukaryota</taxon>
        <taxon>Fungi</taxon>
        <taxon>Dikarya</taxon>
        <taxon>Ascomycota</taxon>
        <taxon>Pezizomycotina</taxon>
        <taxon>Sordariomycetes</taxon>
        <taxon>Sordariomycetidae</taxon>
        <taxon>Coniochaetales</taxon>
        <taxon>Coniochaetaceae</taxon>
        <taxon>Coniochaeta</taxon>
    </lineage>
</organism>
<dbReference type="AlphaFoldDB" id="A0AA38RST5"/>
<evidence type="ECO:0000313" key="4">
    <source>
        <dbReference type="Proteomes" id="UP001174691"/>
    </source>
</evidence>
<sequence>MGLLFFSGAMIVVRLLLQEQPAQRNQAAVTQPVSQAVDSEEGADNTGQNEYTGVVDLAAGTASSSPAVEKEDDSGSEEMDIDNSSHEDDDNGSPRARTAAGAPTVTEDSRAGGKKKKTADMGVKADPSVPHAVSGGPVLSSNVGATTSASAADSTDLTSPLEPLASAGPGQAGHMASTSNNPLDITASVQHSQHSPSAHLHQDKNSTGRSAPQTVTSHTSSNTPPPSGLTLPPRNTTPRGDPNPGQMEGIASSGTAQGSSQQQESVAPAEPKLNLGRKKARKRAAAAAQRAQKGQPSSSTSNQGSRDQSVEANPASPDNSHFNTPTTQQPLGDAPLNQNTDTFRTAQTDLSQPQASQTQGSGHNNATPGTANASSTTTDVSGSQARIDEPLPSLASLPRLVVVPEAERIDPSDGAGYIDPRFANDATFPNISRPCDCPEGEPHFCRSGRYEWSDFVAELEREAEATFLAVTATRVMGNTCINLAIRYGTKTSVIRVAGSLLFPMEKWYGTVLRDWNVFGKSNCHPDGQPKCDLTLDLSGSIPPLPMTFIDDEAIVAILFIIRVMHAAHPKKGNVGLGIKHIILVHHMDAVLGLNESYRSWMRESLDPYLRDLSLRVERDIPISAEDWETTLLACQTINYRAGYAIAAAALIRSSTLSQPTESPGNSRLKPTGDGLVDGTICGELASHTLVTIRDTVLQYIIATAQAGVVRYNKSRADSAACRLCIPARFGALLGAVGDLGIWPSKKPADLAGVSVWSLQRRMEEIGDGVNCPLRVAKYVGTCCGAEHEANGDNLFAIQDVACDIWYEIQLRISREVWGHAFMDELFGSER</sequence>
<feature type="compositionally biased region" description="Polar residues" evidence="1">
    <location>
        <begin position="176"/>
        <end position="196"/>
    </location>
</feature>
<feature type="compositionally biased region" description="Acidic residues" evidence="1">
    <location>
        <begin position="70"/>
        <end position="91"/>
    </location>
</feature>
<feature type="compositionally biased region" description="Polar residues" evidence="1">
    <location>
        <begin position="28"/>
        <end position="37"/>
    </location>
</feature>
<keyword evidence="2" id="KW-0732">Signal</keyword>
<gene>
    <name evidence="3" type="ORF">NKR19_g7939</name>
</gene>
<reference evidence="3" key="1">
    <citation type="submission" date="2022-07" db="EMBL/GenBank/DDBJ databases">
        <title>Fungi with potential for degradation of polypropylene.</title>
        <authorList>
            <person name="Gostincar C."/>
        </authorList>
    </citation>
    <scope>NUCLEOTIDE SEQUENCE</scope>
    <source>
        <strain evidence="3">EXF-13287</strain>
    </source>
</reference>
<evidence type="ECO:0008006" key="5">
    <source>
        <dbReference type="Google" id="ProtNLM"/>
    </source>
</evidence>
<feature type="region of interest" description="Disordered" evidence="1">
    <location>
        <begin position="28"/>
        <end position="391"/>
    </location>
</feature>
<feature type="signal peptide" evidence="2">
    <location>
        <begin position="1"/>
        <end position="18"/>
    </location>
</feature>
<feature type="compositionally biased region" description="Basic residues" evidence="1">
    <location>
        <begin position="275"/>
        <end position="284"/>
    </location>
</feature>
<comment type="caution">
    <text evidence="3">The sequence shown here is derived from an EMBL/GenBank/DDBJ whole genome shotgun (WGS) entry which is preliminary data.</text>
</comment>
<accession>A0AA38RST5</accession>
<dbReference type="EMBL" id="JANBVN010000148">
    <property type="protein sequence ID" value="KAJ9138262.1"/>
    <property type="molecule type" value="Genomic_DNA"/>
</dbReference>
<keyword evidence="4" id="KW-1185">Reference proteome</keyword>
<evidence type="ECO:0000313" key="3">
    <source>
        <dbReference type="EMBL" id="KAJ9138262.1"/>
    </source>
</evidence>
<feature type="compositionally biased region" description="Low complexity" evidence="1">
    <location>
        <begin position="251"/>
        <end position="263"/>
    </location>
</feature>
<feature type="compositionally biased region" description="Polar residues" evidence="1">
    <location>
        <begin position="294"/>
        <end position="384"/>
    </location>
</feature>
<proteinExistence type="predicted"/>